<dbReference type="GO" id="GO:0020037">
    <property type="term" value="F:heme binding"/>
    <property type="evidence" value="ECO:0007669"/>
    <property type="project" value="InterPro"/>
</dbReference>
<dbReference type="PROSITE" id="PS51007">
    <property type="entry name" value="CYTC"/>
    <property type="match status" value="1"/>
</dbReference>
<feature type="signal peptide" evidence="7">
    <location>
        <begin position="1"/>
        <end position="20"/>
    </location>
</feature>
<dbReference type="InterPro" id="IPR009056">
    <property type="entry name" value="Cyt_c-like_dom"/>
</dbReference>
<organism evidence="9 10">
    <name type="scientific">Nitratiruptor tergarcus DSM 16512</name>
    <dbReference type="NCBI Taxonomy" id="1069081"/>
    <lineage>
        <taxon>Bacteria</taxon>
        <taxon>Pseudomonadati</taxon>
        <taxon>Campylobacterota</taxon>
        <taxon>Epsilonproteobacteria</taxon>
        <taxon>Nautiliales</taxon>
        <taxon>Nitratiruptoraceae</taxon>
        <taxon>Nitratiruptor</taxon>
    </lineage>
</organism>
<keyword evidence="4" id="KW-0249">Electron transport</keyword>
<name>A0A1W1WQZ6_9BACT</name>
<dbReference type="RefSeq" id="WP_084274902.1">
    <property type="nucleotide sequence ID" value="NZ_AP026671.1"/>
</dbReference>
<keyword evidence="7" id="KW-0732">Signal</keyword>
<evidence type="ECO:0000259" key="8">
    <source>
        <dbReference type="PROSITE" id="PS51007"/>
    </source>
</evidence>
<keyword evidence="3 6" id="KW-0479">Metal-binding</keyword>
<dbReference type="STRING" id="1069081.SAMN05660197_0386"/>
<dbReference type="Pfam" id="PF09459">
    <property type="entry name" value="EB_dh"/>
    <property type="match status" value="1"/>
</dbReference>
<evidence type="ECO:0000256" key="7">
    <source>
        <dbReference type="SAM" id="SignalP"/>
    </source>
</evidence>
<accession>A0A1W1WQZ6</accession>
<dbReference type="Pfam" id="PF00034">
    <property type="entry name" value="Cytochrom_C"/>
    <property type="match status" value="1"/>
</dbReference>
<evidence type="ECO:0000256" key="1">
    <source>
        <dbReference type="ARBA" id="ARBA00022448"/>
    </source>
</evidence>
<feature type="chain" id="PRO_5012303312" evidence="7">
    <location>
        <begin position="21"/>
        <end position="405"/>
    </location>
</feature>
<evidence type="ECO:0000313" key="10">
    <source>
        <dbReference type="Proteomes" id="UP000192602"/>
    </source>
</evidence>
<keyword evidence="2 6" id="KW-0349">Heme</keyword>
<dbReference type="Proteomes" id="UP000192602">
    <property type="component" value="Unassembled WGS sequence"/>
</dbReference>
<dbReference type="EMBL" id="FWWZ01000001">
    <property type="protein sequence ID" value="SMC08629.1"/>
    <property type="molecule type" value="Genomic_DNA"/>
</dbReference>
<feature type="domain" description="Cytochrome c" evidence="8">
    <location>
        <begin position="295"/>
        <end position="400"/>
    </location>
</feature>
<dbReference type="AlphaFoldDB" id="A0A1W1WQZ6"/>
<evidence type="ECO:0000256" key="4">
    <source>
        <dbReference type="ARBA" id="ARBA00022982"/>
    </source>
</evidence>
<keyword evidence="5 6" id="KW-0408">Iron</keyword>
<evidence type="ECO:0000256" key="2">
    <source>
        <dbReference type="ARBA" id="ARBA00022617"/>
    </source>
</evidence>
<evidence type="ECO:0000313" key="9">
    <source>
        <dbReference type="EMBL" id="SMC08629.1"/>
    </source>
</evidence>
<keyword evidence="1" id="KW-0813">Transport</keyword>
<dbReference type="InterPro" id="IPR019020">
    <property type="entry name" value="Cyt-c552/DMSO_Rdtase_haem-bd"/>
</dbReference>
<dbReference type="Gene3D" id="2.60.40.1190">
    <property type="match status" value="1"/>
</dbReference>
<proteinExistence type="predicted"/>
<dbReference type="InterPro" id="IPR036909">
    <property type="entry name" value="Cyt_c-like_dom_sf"/>
</dbReference>
<dbReference type="SUPFAM" id="SSF46626">
    <property type="entry name" value="Cytochrome c"/>
    <property type="match status" value="1"/>
</dbReference>
<evidence type="ECO:0000256" key="5">
    <source>
        <dbReference type="ARBA" id="ARBA00023004"/>
    </source>
</evidence>
<gene>
    <name evidence="9" type="ORF">SAMN05660197_0386</name>
</gene>
<reference evidence="10" key="1">
    <citation type="submission" date="2017-04" db="EMBL/GenBank/DDBJ databases">
        <authorList>
            <person name="Varghese N."/>
            <person name="Submissions S."/>
        </authorList>
    </citation>
    <scope>NUCLEOTIDE SEQUENCE [LARGE SCALE GENOMIC DNA]</scope>
    <source>
        <strain evidence="10">DSM 16512</strain>
    </source>
</reference>
<keyword evidence="10" id="KW-1185">Reference proteome</keyword>
<evidence type="ECO:0000256" key="6">
    <source>
        <dbReference type="PROSITE-ProRule" id="PRU00433"/>
    </source>
</evidence>
<dbReference type="OrthoDB" id="9781261at2"/>
<dbReference type="GO" id="GO:0009055">
    <property type="term" value="F:electron transfer activity"/>
    <property type="evidence" value="ECO:0007669"/>
    <property type="project" value="InterPro"/>
</dbReference>
<protein>
    <submittedName>
        <fullName evidence="9">Complex iron-sulfur molybdoenzyme family reductase subunit gamma</fullName>
    </submittedName>
</protein>
<sequence>MRRVITFTAALSLAAVTAMAGNVVTAVKVKSLKNLQCGAKLVRKHAKFVPVTLYPQTTVKLNDKKALELNKDAKAKVAEVAAFTDGKNVAIIMRWPDKSKDVYKGYESDSYPDGFAVQFAADASNPQKLPYIGMGSDGRPVEIFIRKAYGQGVYEPNGNGDVAHQVNEHNTNYFGKGLKKFKKEVKKLGVLPYQRAFVSEGFRSMTEIKDGSVNYRTDMHYVNKKGGMWGGMVVKPLKDAYAAPSKNELAVAVAAWDGKELQRDGLKRLSSWIAVKLPGAKNKALEAVVTEKAKGDVANGKKEFETNCASCHRDRNFQNAPLYMAPGLENIGGQTTAAYIRESILDPNAVVVPGYNRNAHPNFAWYTVDDKGNRTSTMPPFNYLDKKVVEDIVAYLQTQKAEVAK</sequence>
<dbReference type="Gene3D" id="1.10.760.10">
    <property type="entry name" value="Cytochrome c-like domain"/>
    <property type="match status" value="1"/>
</dbReference>
<evidence type="ECO:0000256" key="3">
    <source>
        <dbReference type="ARBA" id="ARBA00022723"/>
    </source>
</evidence>
<dbReference type="SMART" id="SM00887">
    <property type="entry name" value="EB_dh"/>
    <property type="match status" value="1"/>
</dbReference>
<dbReference type="GO" id="GO:0046872">
    <property type="term" value="F:metal ion binding"/>
    <property type="evidence" value="ECO:0007669"/>
    <property type="project" value="UniProtKB-KW"/>
</dbReference>